<feature type="transmembrane region" description="Helical" evidence="10">
    <location>
        <begin position="378"/>
        <end position="404"/>
    </location>
</feature>
<dbReference type="Proteomes" id="UP001324427">
    <property type="component" value="Unassembled WGS sequence"/>
</dbReference>
<keyword evidence="8 10" id="KW-0472">Membrane</keyword>
<feature type="transmembrane region" description="Helical" evidence="10">
    <location>
        <begin position="103"/>
        <end position="124"/>
    </location>
</feature>
<dbReference type="GO" id="GO:0015079">
    <property type="term" value="F:potassium ion transmembrane transporter activity"/>
    <property type="evidence" value="ECO:0007669"/>
    <property type="project" value="InterPro"/>
</dbReference>
<name>A0AAV9JF04_9PEZI</name>
<proteinExistence type="predicted"/>
<dbReference type="Pfam" id="PF02705">
    <property type="entry name" value="K_trans"/>
    <property type="match status" value="1"/>
</dbReference>
<evidence type="ECO:0000259" key="12">
    <source>
        <dbReference type="Pfam" id="PF22776"/>
    </source>
</evidence>
<keyword evidence="5" id="KW-0630">Potassium</keyword>
<dbReference type="Pfam" id="PF22776">
    <property type="entry name" value="K_trans_C"/>
    <property type="match status" value="1"/>
</dbReference>
<evidence type="ECO:0000313" key="13">
    <source>
        <dbReference type="EMBL" id="KAK4543691.1"/>
    </source>
</evidence>
<dbReference type="AlphaFoldDB" id="A0AAV9JF04"/>
<organism evidence="13 14">
    <name type="scientific">Oleoguttula mirabilis</name>
    <dbReference type="NCBI Taxonomy" id="1507867"/>
    <lineage>
        <taxon>Eukaryota</taxon>
        <taxon>Fungi</taxon>
        <taxon>Dikarya</taxon>
        <taxon>Ascomycota</taxon>
        <taxon>Pezizomycotina</taxon>
        <taxon>Dothideomycetes</taxon>
        <taxon>Dothideomycetidae</taxon>
        <taxon>Mycosphaerellales</taxon>
        <taxon>Teratosphaeriaceae</taxon>
        <taxon>Oleoguttula</taxon>
    </lineage>
</organism>
<feature type="transmembrane region" description="Helical" evidence="10">
    <location>
        <begin position="488"/>
        <end position="508"/>
    </location>
</feature>
<feature type="transmembrane region" description="Helical" evidence="10">
    <location>
        <begin position="514"/>
        <end position="532"/>
    </location>
</feature>
<evidence type="ECO:0000256" key="8">
    <source>
        <dbReference type="ARBA" id="ARBA00023136"/>
    </source>
</evidence>
<evidence type="ECO:0000256" key="1">
    <source>
        <dbReference type="ARBA" id="ARBA00004141"/>
    </source>
</evidence>
<evidence type="ECO:0000256" key="9">
    <source>
        <dbReference type="SAM" id="MobiDB-lite"/>
    </source>
</evidence>
<dbReference type="EMBL" id="JAVFHQ010000030">
    <property type="protein sequence ID" value="KAK4543691.1"/>
    <property type="molecule type" value="Genomic_DNA"/>
</dbReference>
<evidence type="ECO:0000259" key="11">
    <source>
        <dbReference type="Pfam" id="PF02705"/>
    </source>
</evidence>
<evidence type="ECO:0000256" key="2">
    <source>
        <dbReference type="ARBA" id="ARBA00022448"/>
    </source>
</evidence>
<gene>
    <name evidence="13" type="ORF">LTR36_005336</name>
</gene>
<evidence type="ECO:0000256" key="3">
    <source>
        <dbReference type="ARBA" id="ARBA00022538"/>
    </source>
</evidence>
<feature type="transmembrane region" description="Helical" evidence="10">
    <location>
        <begin position="456"/>
        <end position="481"/>
    </location>
</feature>
<dbReference type="InterPro" id="IPR053951">
    <property type="entry name" value="K_trans_N"/>
</dbReference>
<reference evidence="13 14" key="1">
    <citation type="submission" date="2021-11" db="EMBL/GenBank/DDBJ databases">
        <title>Black yeast isolated from Biological Soil Crust.</title>
        <authorList>
            <person name="Kurbessoian T."/>
        </authorList>
    </citation>
    <scope>NUCLEOTIDE SEQUENCE [LARGE SCALE GENOMIC DNA]</scope>
    <source>
        <strain evidence="13 14">CCFEE 5522</strain>
    </source>
</reference>
<evidence type="ECO:0000256" key="4">
    <source>
        <dbReference type="ARBA" id="ARBA00022692"/>
    </source>
</evidence>
<evidence type="ECO:0000256" key="5">
    <source>
        <dbReference type="ARBA" id="ARBA00022958"/>
    </source>
</evidence>
<evidence type="ECO:0000256" key="10">
    <source>
        <dbReference type="SAM" id="Phobius"/>
    </source>
</evidence>
<feature type="domain" description="K+ potassium transporter C-terminal" evidence="12">
    <location>
        <begin position="579"/>
        <end position="769"/>
    </location>
</feature>
<evidence type="ECO:0000313" key="14">
    <source>
        <dbReference type="Proteomes" id="UP001324427"/>
    </source>
</evidence>
<sequence length="769" mass="85874">MADGSAPTGVQFGEDTLERTKTADSMNIYKRGISVQEADHESVFSDKGDGVRESDYKKRQVFKGWTLLWLAYQSTGVIYGDIGTSPLYVYSSTFTSEPAEADLLGALSLIIWSLTIIVTIKYVLIVLRADDEGEGGTFAIYSLLSRYSDIMKHDPRVNRLVKMQRHGTNELHASNNSIRTWLEKSRVAHGLLKILAVLGVSLIMADGILTPAQSVLGAIQGLEVVKPDISSGTIVGVSCAILVLLFVVQPLGIHRLSHAFAPVVIIWLLFNGCFGIYNLVVHDWRVLKAFSPFFAGDWFVRNKTTGWINLGGILLAFTGVEALFADLGAFSRRAIQLSWLCLTYPCLLLAYTGQAAYISKFPSAYSNPFFQTVPPGMFYPSLVIAILAAVVASQALITSTFQLLSQVMHSSYFPHITTIYTSDKFHGQVYIPMANWLMMIGTVIVTAVYSNTTRLGHAYGVCVILVTFITTNLVTLVAVIVWRVHPAIVFLVWLPFVTLDALFLTSALTKVPNGAWFTLLLAVLLASFFSLWRYGKEKQWTWESKDRHDISEIILKNPDSNGQMLSHRYGGGELQEIDGMGIFFDKAGDFVPAVYEQWLRKFRTQMDVVVLMHMRALSQPHVEEEEKYAVSRTSAKNVYRLTIRHGYNDHVITPDLARLVYEEVRKAIVRGAVKAPPSEESSSTGKSDKQTEADDAALAARLRHLDEAYNTQALYLVGKQKMRINEKYNFVKKMVLGAFLWVRENSRTRIEQLNVPVEKLVEVGFVGEI</sequence>
<keyword evidence="2" id="KW-0813">Transport</keyword>
<evidence type="ECO:0000256" key="6">
    <source>
        <dbReference type="ARBA" id="ARBA00022989"/>
    </source>
</evidence>
<dbReference type="GO" id="GO:0016020">
    <property type="term" value="C:membrane"/>
    <property type="evidence" value="ECO:0007669"/>
    <property type="project" value="UniProtKB-SubCell"/>
</dbReference>
<dbReference type="InterPro" id="IPR003855">
    <property type="entry name" value="K+_transporter"/>
</dbReference>
<protein>
    <recommendedName>
        <fullName evidence="15">Potassium transporter</fullName>
    </recommendedName>
</protein>
<feature type="transmembrane region" description="Helical" evidence="10">
    <location>
        <begin position="337"/>
        <end position="358"/>
    </location>
</feature>
<keyword evidence="7" id="KW-0406">Ion transport</keyword>
<comment type="subcellular location">
    <subcellularLocation>
        <location evidence="1">Membrane</location>
        <topology evidence="1">Multi-pass membrane protein</topology>
    </subcellularLocation>
</comment>
<feature type="transmembrane region" description="Helical" evidence="10">
    <location>
        <begin position="229"/>
        <end position="248"/>
    </location>
</feature>
<comment type="caution">
    <text evidence="13">The sequence shown here is derived from an EMBL/GenBank/DDBJ whole genome shotgun (WGS) entry which is preliminary data.</text>
</comment>
<feature type="transmembrane region" description="Helical" evidence="10">
    <location>
        <begin position="190"/>
        <end position="209"/>
    </location>
</feature>
<keyword evidence="6 10" id="KW-1133">Transmembrane helix</keyword>
<feature type="domain" description="K+ potassium transporter integral membrane" evidence="11">
    <location>
        <begin position="70"/>
        <end position="554"/>
    </location>
</feature>
<feature type="transmembrane region" description="Helical" evidence="10">
    <location>
        <begin position="307"/>
        <end position="325"/>
    </location>
</feature>
<dbReference type="PANTHER" id="PTHR30540">
    <property type="entry name" value="OSMOTIC STRESS POTASSIUM TRANSPORTER"/>
    <property type="match status" value="1"/>
</dbReference>
<feature type="transmembrane region" description="Helical" evidence="10">
    <location>
        <begin position="429"/>
        <end position="450"/>
    </location>
</feature>
<accession>A0AAV9JF04</accession>
<dbReference type="NCBIfam" id="TIGR00794">
    <property type="entry name" value="kup"/>
    <property type="match status" value="1"/>
</dbReference>
<dbReference type="PANTHER" id="PTHR30540:SF83">
    <property type="entry name" value="K+ POTASSIUM TRANSPORTER"/>
    <property type="match status" value="1"/>
</dbReference>
<evidence type="ECO:0000256" key="7">
    <source>
        <dbReference type="ARBA" id="ARBA00023065"/>
    </source>
</evidence>
<feature type="transmembrane region" description="Helical" evidence="10">
    <location>
        <begin position="260"/>
        <end position="280"/>
    </location>
</feature>
<keyword evidence="14" id="KW-1185">Reference proteome</keyword>
<feature type="region of interest" description="Disordered" evidence="9">
    <location>
        <begin position="672"/>
        <end position="693"/>
    </location>
</feature>
<feature type="transmembrane region" description="Helical" evidence="10">
    <location>
        <begin position="67"/>
        <end position="91"/>
    </location>
</feature>
<dbReference type="InterPro" id="IPR053952">
    <property type="entry name" value="K_trans_C"/>
</dbReference>
<evidence type="ECO:0008006" key="15">
    <source>
        <dbReference type="Google" id="ProtNLM"/>
    </source>
</evidence>
<keyword evidence="3" id="KW-0633">Potassium transport</keyword>
<keyword evidence="4 10" id="KW-0812">Transmembrane</keyword>